<accession>A0A0J6FNE3</accession>
<evidence type="ECO:0000313" key="2">
    <source>
        <dbReference type="EMBL" id="KMM71908.1"/>
    </source>
</evidence>
<reference evidence="3" key="2">
    <citation type="journal article" date="2009" name="Genome Res.">
        <title>Comparative genomic analyses of the human fungal pathogens Coccidioides and their relatives.</title>
        <authorList>
            <person name="Sharpton T.J."/>
            <person name="Stajich J.E."/>
            <person name="Rounsley S.D."/>
            <person name="Gardner M.J."/>
            <person name="Wortman J.R."/>
            <person name="Jordar V.S."/>
            <person name="Maiti R."/>
            <person name="Kodira C.D."/>
            <person name="Neafsey D.E."/>
            <person name="Zeng Q."/>
            <person name="Hung C.-Y."/>
            <person name="McMahan C."/>
            <person name="Muszewska A."/>
            <person name="Grynberg M."/>
            <person name="Mandel M.A."/>
            <person name="Kellner E.M."/>
            <person name="Barker B.M."/>
            <person name="Galgiani J.N."/>
            <person name="Orbach M.J."/>
            <person name="Kirkland T.N."/>
            <person name="Cole G.T."/>
            <person name="Henn M.R."/>
            <person name="Birren B.W."/>
            <person name="Taylor J.W."/>
        </authorList>
    </citation>
    <scope>NUCLEOTIDE SEQUENCE [LARGE SCALE GENOMIC DNA]</scope>
    <source>
        <strain evidence="3">RMSCC 3488</strain>
    </source>
</reference>
<organism evidence="2 3">
    <name type="scientific">Coccidioides posadasii RMSCC 3488</name>
    <dbReference type="NCBI Taxonomy" id="454284"/>
    <lineage>
        <taxon>Eukaryota</taxon>
        <taxon>Fungi</taxon>
        <taxon>Dikarya</taxon>
        <taxon>Ascomycota</taxon>
        <taxon>Pezizomycotina</taxon>
        <taxon>Eurotiomycetes</taxon>
        <taxon>Eurotiomycetidae</taxon>
        <taxon>Onygenales</taxon>
        <taxon>Onygenaceae</taxon>
        <taxon>Coccidioides</taxon>
    </lineage>
</organism>
<name>A0A0J6FNE3_COCPO</name>
<dbReference type="VEuPathDB" id="FungiDB:CPAG_08208"/>
<dbReference type="EMBL" id="DS268113">
    <property type="protein sequence ID" value="KMM71908.1"/>
    <property type="molecule type" value="Genomic_DNA"/>
</dbReference>
<proteinExistence type="predicted"/>
<gene>
    <name evidence="2" type="ORF">CPAG_08208</name>
</gene>
<dbReference type="AlphaFoldDB" id="A0A0J6FNE3"/>
<reference evidence="2 3" key="1">
    <citation type="submission" date="2007-06" db="EMBL/GenBank/DDBJ databases">
        <title>The Genome Sequence of Coccidioides posadasii RMSCC_3488.</title>
        <authorList>
            <consortium name="Coccidioides Genome Resources Consortium"/>
            <consortium name="The Broad Institute Genome Sequencing Platform"/>
            <person name="Henn M.R."/>
            <person name="Sykes S."/>
            <person name="Young S."/>
            <person name="Jaffe D."/>
            <person name="Berlin A."/>
            <person name="Alvarez P."/>
            <person name="Butler J."/>
            <person name="Gnerre S."/>
            <person name="Grabherr M."/>
            <person name="Mauceli E."/>
            <person name="Brockman W."/>
            <person name="Kodira C."/>
            <person name="Alvarado L."/>
            <person name="Zeng Q."/>
            <person name="Crawford M."/>
            <person name="Antoine C."/>
            <person name="Devon K."/>
            <person name="Galgiani J."/>
            <person name="Orsborn K."/>
            <person name="Lewis M.L."/>
            <person name="Nusbaum C."/>
            <person name="Galagan J."/>
            <person name="Birren B."/>
        </authorList>
    </citation>
    <scope>NUCLEOTIDE SEQUENCE [LARGE SCALE GENOMIC DNA]</scope>
    <source>
        <strain evidence="2 3">RMSCC 3488</strain>
    </source>
</reference>
<evidence type="ECO:0000256" key="1">
    <source>
        <dbReference type="SAM" id="MobiDB-lite"/>
    </source>
</evidence>
<protein>
    <submittedName>
        <fullName evidence="2">Uncharacterized protein</fullName>
    </submittedName>
</protein>
<evidence type="ECO:0000313" key="3">
    <source>
        <dbReference type="Proteomes" id="UP000054567"/>
    </source>
</evidence>
<feature type="region of interest" description="Disordered" evidence="1">
    <location>
        <begin position="27"/>
        <end position="61"/>
    </location>
</feature>
<reference evidence="3" key="3">
    <citation type="journal article" date="2010" name="Genome Res.">
        <title>Population genomic sequencing of Coccidioides fungi reveals recent hybridization and transposon control.</title>
        <authorList>
            <person name="Neafsey D.E."/>
            <person name="Barker B.M."/>
            <person name="Sharpton T.J."/>
            <person name="Stajich J.E."/>
            <person name="Park D.J."/>
            <person name="Whiston E."/>
            <person name="Hung C.-Y."/>
            <person name="McMahan C."/>
            <person name="White J."/>
            <person name="Sykes S."/>
            <person name="Heiman D."/>
            <person name="Young S."/>
            <person name="Zeng Q."/>
            <person name="Abouelleil A."/>
            <person name="Aftuck L."/>
            <person name="Bessette D."/>
            <person name="Brown A."/>
            <person name="FitzGerald M."/>
            <person name="Lui A."/>
            <person name="Macdonald J.P."/>
            <person name="Priest M."/>
            <person name="Orbach M.J."/>
            <person name="Galgiani J.N."/>
            <person name="Kirkland T.N."/>
            <person name="Cole G.T."/>
            <person name="Birren B.W."/>
            <person name="Henn M.R."/>
            <person name="Taylor J.W."/>
            <person name="Rounsley S.D."/>
        </authorList>
    </citation>
    <scope>NUCLEOTIDE SEQUENCE [LARGE SCALE GENOMIC DNA]</scope>
    <source>
        <strain evidence="3">RMSCC 3488</strain>
    </source>
</reference>
<sequence length="140" mass="16102">MQLALDLFDKPSFQNVSLTRNWIPARQGGGEIKGQEAGPQPLILASPEGQSPQVKSRRLASPNHPYHKIRWIRPEYRLSMGELFMPSRYYQFHVMYGIILPIPEAIHAVDGVIHLSKHRHECHITQRSNRSVLRTGLVRF</sequence>
<dbReference type="Proteomes" id="UP000054567">
    <property type="component" value="Unassembled WGS sequence"/>
</dbReference>